<name>A0A8C0QNX0_CANLF</name>
<evidence type="ECO:0000256" key="7">
    <source>
        <dbReference type="ARBA" id="ARBA00022813"/>
    </source>
</evidence>
<feature type="region of interest" description="Disordered" evidence="15">
    <location>
        <begin position="1"/>
        <end position="109"/>
    </location>
</feature>
<feature type="domain" description="Peptidase A2" evidence="16">
    <location>
        <begin position="444"/>
        <end position="525"/>
    </location>
</feature>
<keyword evidence="10" id="KW-0325">Glycoprotein</keyword>
<evidence type="ECO:0000256" key="11">
    <source>
        <dbReference type="ARBA" id="ARBA00053118"/>
    </source>
</evidence>
<dbReference type="GO" id="GO:0004190">
    <property type="term" value="F:aspartic-type endopeptidase activity"/>
    <property type="evidence" value="ECO:0007669"/>
    <property type="project" value="UniProtKB-KW"/>
</dbReference>
<evidence type="ECO:0000256" key="4">
    <source>
        <dbReference type="ARBA" id="ARBA00022692"/>
    </source>
</evidence>
<evidence type="ECO:0000259" key="16">
    <source>
        <dbReference type="PROSITE" id="PS50175"/>
    </source>
</evidence>
<keyword evidence="5" id="KW-0064">Aspartyl protease</keyword>
<evidence type="ECO:0000256" key="12">
    <source>
        <dbReference type="ARBA" id="ARBA00074186"/>
    </source>
</evidence>
<dbReference type="InterPro" id="IPR033539">
    <property type="entry name" value="Asprv1"/>
</dbReference>
<feature type="region of interest" description="Disordered" evidence="15">
    <location>
        <begin position="141"/>
        <end position="188"/>
    </location>
</feature>
<protein>
    <recommendedName>
        <fullName evidence="12">Retroviral-like aspartic protease 1</fullName>
    </recommendedName>
    <alternativeName>
        <fullName evidence="13">Skin-specific retroviral-like aspartic protease</fullName>
    </alternativeName>
    <alternativeName>
        <fullName evidence="14">TPA-inducible aspartic proteinase-like protein</fullName>
    </alternativeName>
</protein>
<dbReference type="PANTHER" id="PTHR37006:SF1">
    <property type="entry name" value="RETROVIRAL-LIKE ASPARTIC PROTEASE 1"/>
    <property type="match status" value="1"/>
</dbReference>
<sequence>MLQPGAQGAAFWEPMGGSPPPPRAFQNQATGFATMEGISPSENPRGEMPRPPSRVIRGREPRGHRGVGSTGSRAGAGWGDGGGRRAGAGARGAGAASQPGPVITPVSPAVLGHGPGGGCAGPSGRAGCGGGACWGGRAPRGGASGATGTSGAGWASKGPRGGAAPQSLRPPPRPHRSGSPQRPRRQPRSAEAQAPRACTCALCTCTCTCPCALCTCTCTCPCALRTCTCPRGPPRPRTCTCTLHTCTCALRTCTCTCTCALCTCTCTCALRTCTCTCPRAPRTCPAPRSVIAPARLCGLLYAACVAAALAQEGSAMAGTGTGPGTGPGTGTEAGPRGRRGERAFVPEPFDGEGVGARAWLHRFEAIGDLNGWDPAARLRLLRGSLRGRALQTLRALGPEAQADYAAVKAALLQASGGLPPREIVFANSMGKGYYLKGKIGKVPVRFLVDSGAQVSVVHPSLWEEVTDGDLDTLRPFENVVKVANGAEMKILGIWDTVVSLGKLKLKAEFLVANASAEEAIIGTDVLQDHNAVLDFEHRTCTLKGKKFRLLPVGGSLEDEFDLELIEEEPAEPGAAPSY</sequence>
<reference evidence="17" key="2">
    <citation type="submission" date="2025-08" db="UniProtKB">
        <authorList>
            <consortium name="Ensembl"/>
        </authorList>
    </citation>
    <scope>IDENTIFICATION</scope>
</reference>
<dbReference type="SUPFAM" id="SSF50630">
    <property type="entry name" value="Acid proteases"/>
    <property type="match status" value="1"/>
</dbReference>
<organism evidence="17 18">
    <name type="scientific">Canis lupus familiaris</name>
    <name type="common">Dog</name>
    <name type="synonym">Canis familiaris</name>
    <dbReference type="NCBI Taxonomy" id="9615"/>
    <lineage>
        <taxon>Eukaryota</taxon>
        <taxon>Metazoa</taxon>
        <taxon>Chordata</taxon>
        <taxon>Craniata</taxon>
        <taxon>Vertebrata</taxon>
        <taxon>Euteleostomi</taxon>
        <taxon>Mammalia</taxon>
        <taxon>Eutheria</taxon>
        <taxon>Laurasiatheria</taxon>
        <taxon>Carnivora</taxon>
        <taxon>Caniformia</taxon>
        <taxon>Canidae</taxon>
        <taxon>Canis</taxon>
    </lineage>
</organism>
<evidence type="ECO:0000313" key="17">
    <source>
        <dbReference type="Ensembl" id="ENSCAFP00040012449.1"/>
    </source>
</evidence>
<proteinExistence type="predicted"/>
<dbReference type="GO" id="GO:0016485">
    <property type="term" value="P:protein processing"/>
    <property type="evidence" value="ECO:0007669"/>
    <property type="project" value="UniProtKB-ARBA"/>
</dbReference>
<dbReference type="InterPro" id="IPR001969">
    <property type="entry name" value="Aspartic_peptidase_AS"/>
</dbReference>
<evidence type="ECO:0000256" key="10">
    <source>
        <dbReference type="ARBA" id="ARBA00023180"/>
    </source>
</evidence>
<dbReference type="CDD" id="cd00303">
    <property type="entry name" value="retropepsin_like"/>
    <property type="match status" value="1"/>
</dbReference>
<keyword evidence="9" id="KW-0472">Membrane</keyword>
<reference evidence="17" key="1">
    <citation type="submission" date="2018-10" db="EMBL/GenBank/DDBJ databases">
        <title>De novo assembly of a Great Dane genome.</title>
        <authorList>
            <person name="Kidd J.M."/>
            <person name="Pendleton A.L."/>
            <person name="Shen F."/>
            <person name="Emery S."/>
        </authorList>
    </citation>
    <scope>NUCLEOTIDE SEQUENCE [LARGE SCALE GENOMIC DNA]</scope>
    <source>
        <strain evidence="17">Great Dane</strain>
    </source>
</reference>
<evidence type="ECO:0000256" key="6">
    <source>
        <dbReference type="ARBA" id="ARBA00022801"/>
    </source>
</evidence>
<dbReference type="Ensembl" id="ENSCAFT00040014389.1">
    <property type="protein sequence ID" value="ENSCAFP00040012449.1"/>
    <property type="gene ID" value="ENSCAFG00040007750.1"/>
</dbReference>
<evidence type="ECO:0000256" key="13">
    <source>
        <dbReference type="ARBA" id="ARBA00076424"/>
    </source>
</evidence>
<feature type="compositionally biased region" description="Gly residues" evidence="15">
    <location>
        <begin position="66"/>
        <end position="92"/>
    </location>
</feature>
<evidence type="ECO:0000256" key="1">
    <source>
        <dbReference type="ARBA" id="ARBA00004167"/>
    </source>
</evidence>
<feature type="compositionally biased region" description="Gly residues" evidence="15">
    <location>
        <begin position="319"/>
        <end position="331"/>
    </location>
</feature>
<feature type="compositionally biased region" description="Basic residues" evidence="15">
    <location>
        <begin position="172"/>
        <end position="187"/>
    </location>
</feature>
<keyword evidence="3" id="KW-0645">Protease</keyword>
<dbReference type="AlphaFoldDB" id="A0A8C0QNX0"/>
<evidence type="ECO:0000256" key="2">
    <source>
        <dbReference type="ARBA" id="ARBA00011738"/>
    </source>
</evidence>
<comment type="function">
    <text evidence="11">Protease responsible for filaggrin processing, essential for the maintenance of a proper epidermis organization.</text>
</comment>
<dbReference type="Pfam" id="PF13975">
    <property type="entry name" value="gag-asp_proteas"/>
    <property type="match status" value="1"/>
</dbReference>
<keyword evidence="4" id="KW-0812">Transmembrane</keyword>
<evidence type="ECO:0000256" key="15">
    <source>
        <dbReference type="SAM" id="MobiDB-lite"/>
    </source>
</evidence>
<dbReference type="PROSITE" id="PS50175">
    <property type="entry name" value="ASP_PROT_RETROV"/>
    <property type="match status" value="1"/>
</dbReference>
<dbReference type="FunFam" id="2.40.70.10:FF:000043">
    <property type="entry name" value="retroviral-like aspartic protease 1 isoform X3"/>
    <property type="match status" value="1"/>
</dbReference>
<evidence type="ECO:0000256" key="8">
    <source>
        <dbReference type="ARBA" id="ARBA00022989"/>
    </source>
</evidence>
<keyword evidence="7" id="KW-0068">Autocatalytic cleavage</keyword>
<dbReference type="PANTHER" id="PTHR37006">
    <property type="entry name" value="RETROVIRAL-LIKE ASPARTIC PROTEASE 1"/>
    <property type="match status" value="1"/>
</dbReference>
<keyword evidence="6" id="KW-0378">Hydrolase</keyword>
<evidence type="ECO:0000313" key="18">
    <source>
        <dbReference type="Proteomes" id="UP000694542"/>
    </source>
</evidence>
<keyword evidence="8" id="KW-1133">Transmembrane helix</keyword>
<dbReference type="Gene3D" id="2.40.70.10">
    <property type="entry name" value="Acid Proteases"/>
    <property type="match status" value="1"/>
</dbReference>
<dbReference type="Proteomes" id="UP000694542">
    <property type="component" value="Chromosome 10"/>
</dbReference>
<dbReference type="GO" id="GO:0016020">
    <property type="term" value="C:membrane"/>
    <property type="evidence" value="ECO:0007669"/>
    <property type="project" value="UniProtKB-SubCell"/>
</dbReference>
<evidence type="ECO:0000256" key="5">
    <source>
        <dbReference type="ARBA" id="ARBA00022750"/>
    </source>
</evidence>
<dbReference type="InterPro" id="IPR021109">
    <property type="entry name" value="Peptidase_aspartic_dom_sf"/>
</dbReference>
<comment type="subunit">
    <text evidence="2">Homodimer.</text>
</comment>
<evidence type="ECO:0000256" key="14">
    <source>
        <dbReference type="ARBA" id="ARBA00077879"/>
    </source>
</evidence>
<accession>A0A8C0QNX0</accession>
<dbReference type="PROSITE" id="PS00141">
    <property type="entry name" value="ASP_PROTEASE"/>
    <property type="match status" value="1"/>
</dbReference>
<dbReference type="InterPro" id="IPR001995">
    <property type="entry name" value="Peptidase_A2_cat"/>
</dbReference>
<comment type="subcellular location">
    <subcellularLocation>
        <location evidence="1">Membrane</location>
        <topology evidence="1">Single-pass membrane protein</topology>
    </subcellularLocation>
</comment>
<feature type="region of interest" description="Disordered" evidence="15">
    <location>
        <begin position="317"/>
        <end position="338"/>
    </location>
</feature>
<feature type="compositionally biased region" description="Gly residues" evidence="15">
    <location>
        <begin position="141"/>
        <end position="151"/>
    </location>
</feature>
<evidence type="ECO:0000256" key="9">
    <source>
        <dbReference type="ARBA" id="ARBA00023136"/>
    </source>
</evidence>
<evidence type="ECO:0000256" key="3">
    <source>
        <dbReference type="ARBA" id="ARBA00022670"/>
    </source>
</evidence>